<proteinExistence type="predicted"/>
<name>A0A818KWX1_9BILA</name>
<sequence length="120" mass="13679">MDPHNDLHVNSITETYSNRFGVKKITCSVRLTGPDIIGALDSLIQKVVNNTPDYFKVGLSISTNKSNLYIEFRPKDSLTGKFLLDRFEKLVQSGYNLFACNTDYTFIFTLLAPRKKNKPR</sequence>
<reference evidence="1" key="1">
    <citation type="submission" date="2021-02" db="EMBL/GenBank/DDBJ databases">
        <authorList>
            <person name="Nowell W R."/>
        </authorList>
    </citation>
    <scope>NUCLEOTIDE SEQUENCE</scope>
</reference>
<accession>A0A818KWX1</accession>
<protein>
    <submittedName>
        <fullName evidence="1">Uncharacterized protein</fullName>
    </submittedName>
</protein>
<organism evidence="1 2">
    <name type="scientific">Rotaria socialis</name>
    <dbReference type="NCBI Taxonomy" id="392032"/>
    <lineage>
        <taxon>Eukaryota</taxon>
        <taxon>Metazoa</taxon>
        <taxon>Spiralia</taxon>
        <taxon>Gnathifera</taxon>
        <taxon>Rotifera</taxon>
        <taxon>Eurotatoria</taxon>
        <taxon>Bdelloidea</taxon>
        <taxon>Philodinida</taxon>
        <taxon>Philodinidae</taxon>
        <taxon>Rotaria</taxon>
    </lineage>
</organism>
<dbReference type="Proteomes" id="UP000663865">
    <property type="component" value="Unassembled WGS sequence"/>
</dbReference>
<gene>
    <name evidence="1" type="ORF">KIK155_LOCUS18999</name>
</gene>
<dbReference type="EMBL" id="CAJNYV010003366">
    <property type="protein sequence ID" value="CAF3562156.1"/>
    <property type="molecule type" value="Genomic_DNA"/>
</dbReference>
<evidence type="ECO:0000313" key="2">
    <source>
        <dbReference type="Proteomes" id="UP000663865"/>
    </source>
</evidence>
<dbReference type="AlphaFoldDB" id="A0A818KWX1"/>
<evidence type="ECO:0000313" key="1">
    <source>
        <dbReference type="EMBL" id="CAF3562156.1"/>
    </source>
</evidence>
<comment type="caution">
    <text evidence="1">The sequence shown here is derived from an EMBL/GenBank/DDBJ whole genome shotgun (WGS) entry which is preliminary data.</text>
</comment>